<dbReference type="SUPFAM" id="SSF53756">
    <property type="entry name" value="UDP-Glycosyltransferase/glycogen phosphorylase"/>
    <property type="match status" value="1"/>
</dbReference>
<reference evidence="1" key="1">
    <citation type="journal article" date="2013" name="Environ. Microbiol.">
        <title>Microbiota from the distal guts of lean and obese adolescents exhibit partial functional redundancy besides clear differences in community structure.</title>
        <authorList>
            <person name="Ferrer M."/>
            <person name="Ruiz A."/>
            <person name="Lanza F."/>
            <person name="Haange S.B."/>
            <person name="Oberbach A."/>
            <person name="Till H."/>
            <person name="Bargiela R."/>
            <person name="Campoy C."/>
            <person name="Segura M.T."/>
            <person name="Richter M."/>
            <person name="von Bergen M."/>
            <person name="Seifert J."/>
            <person name="Suarez A."/>
        </authorList>
    </citation>
    <scope>NUCLEOTIDE SEQUENCE</scope>
</reference>
<dbReference type="AlphaFoldDB" id="K1U666"/>
<feature type="non-terminal residue" evidence="1">
    <location>
        <position position="183"/>
    </location>
</feature>
<feature type="non-terminal residue" evidence="1">
    <location>
        <position position="1"/>
    </location>
</feature>
<sequence length="183" mass="20426">EEIYGDVIGDEKTSQKEYEFFKIADAFIFPTELLSEKVNTEKKPEVIIYGTYHIEKEMPKIFSDGKIHCVYAGTLDPRKGGAAAVEAALFLNGDYHIHILGFGNEKEKAEMLNTIDNISKKSKADITYDGLLSGKEYIKFIQSCDIGLSTQNPNAKFNDTSFPSKILSYMANGLRVVSIRIPA</sequence>
<gene>
    <name evidence="1" type="ORF">LEA_01096</name>
</gene>
<organism evidence="1">
    <name type="scientific">human gut metagenome</name>
    <dbReference type="NCBI Taxonomy" id="408170"/>
    <lineage>
        <taxon>unclassified sequences</taxon>
        <taxon>metagenomes</taxon>
        <taxon>organismal metagenomes</taxon>
    </lineage>
</organism>
<dbReference type="EMBL" id="AJWY01000770">
    <property type="protein sequence ID" value="EKC80712.1"/>
    <property type="molecule type" value="Genomic_DNA"/>
</dbReference>
<proteinExistence type="predicted"/>
<evidence type="ECO:0000313" key="1">
    <source>
        <dbReference type="EMBL" id="EKC80712.1"/>
    </source>
</evidence>
<comment type="caution">
    <text evidence="1">The sequence shown here is derived from an EMBL/GenBank/DDBJ whole genome shotgun (WGS) entry which is preliminary data.</text>
</comment>
<name>K1U666_9ZZZZ</name>
<protein>
    <submittedName>
        <fullName evidence="1">Uncharacterized protein</fullName>
    </submittedName>
</protein>
<dbReference type="Gene3D" id="3.40.50.2000">
    <property type="entry name" value="Glycogen Phosphorylase B"/>
    <property type="match status" value="1"/>
</dbReference>
<accession>K1U666</accession>